<gene>
    <name evidence="1" type="ORF">N8T08_000752</name>
</gene>
<name>A0ACC3APC1_9EURO</name>
<dbReference type="EMBL" id="JAOPJF010000107">
    <property type="protein sequence ID" value="KAK1139471.1"/>
    <property type="molecule type" value="Genomic_DNA"/>
</dbReference>
<protein>
    <submittedName>
        <fullName evidence="1">Uncharacterized protein</fullName>
    </submittedName>
</protein>
<keyword evidence="2" id="KW-1185">Reference proteome</keyword>
<comment type="caution">
    <text evidence="1">The sequence shown here is derived from an EMBL/GenBank/DDBJ whole genome shotgun (WGS) entry which is preliminary data.</text>
</comment>
<evidence type="ECO:0000313" key="2">
    <source>
        <dbReference type="Proteomes" id="UP001177260"/>
    </source>
</evidence>
<sequence>MPFTGAVLYKATFDGDKITQKTRVAGEPGARGISQPRWSSDGTLYYLDDISGFSQLWAVDSVHHRPSRIDIRGLEDCDLGNAEFSLGSCSYQFLSKDVIVCAATKHAVSQVVLIDLKSKTAQQIELPLVYVIPDGVRRVNDHQFVLVGSTPSAPTSVFLVSIEQEGLHWKQVQPLPTVNLPAGLISKAQSISFPRTYGPDKSGFVHGFLLLPRNLAYKAPLDEKPPLLVWAHGGPTNHFNPGFSLQQQYWSSRGYAILLLNYAGSTGYGRNYRRLLDRHWGVIDSADAASAASYLATANLINSKRIGIVGPSAGGYLALKTVCDFPHLWAAGVSVFGISDTKRFAETTHKFESGYAEQLLPVKLSDPDEEHEQVHHDRSPLAHVDCIEAPILLLQGTEDRVVVPEQSIIMHEALKQDDKVSELLLVEGEGHSYWAGQALRRSVTTQERWWRKYLLGVEPDL</sequence>
<evidence type="ECO:0000313" key="1">
    <source>
        <dbReference type="EMBL" id="KAK1139471.1"/>
    </source>
</evidence>
<proteinExistence type="predicted"/>
<reference evidence="1 2" key="1">
    <citation type="journal article" date="2023" name="ACS Omega">
        <title>Identification of the Neoaspergillic Acid Biosynthesis Gene Cluster by Establishing an In Vitro CRISPR-Ribonucleoprotein Genetic System in Aspergillus melleus.</title>
        <authorList>
            <person name="Yuan B."/>
            <person name="Grau M.F."/>
            <person name="Murata R.M."/>
            <person name="Torok T."/>
            <person name="Venkateswaran K."/>
            <person name="Stajich J.E."/>
            <person name="Wang C.C.C."/>
        </authorList>
    </citation>
    <scope>NUCLEOTIDE SEQUENCE [LARGE SCALE GENOMIC DNA]</scope>
    <source>
        <strain evidence="1 2">IMV 1140</strain>
    </source>
</reference>
<accession>A0ACC3APC1</accession>
<dbReference type="Proteomes" id="UP001177260">
    <property type="component" value="Unassembled WGS sequence"/>
</dbReference>
<organism evidence="1 2">
    <name type="scientific">Aspergillus melleus</name>
    <dbReference type="NCBI Taxonomy" id="138277"/>
    <lineage>
        <taxon>Eukaryota</taxon>
        <taxon>Fungi</taxon>
        <taxon>Dikarya</taxon>
        <taxon>Ascomycota</taxon>
        <taxon>Pezizomycotina</taxon>
        <taxon>Eurotiomycetes</taxon>
        <taxon>Eurotiomycetidae</taxon>
        <taxon>Eurotiales</taxon>
        <taxon>Aspergillaceae</taxon>
        <taxon>Aspergillus</taxon>
        <taxon>Aspergillus subgen. Circumdati</taxon>
    </lineage>
</organism>